<proteinExistence type="inferred from homology"/>
<dbReference type="InterPro" id="IPR001926">
    <property type="entry name" value="TrpB-like_PALP"/>
</dbReference>
<dbReference type="KEGG" id="trg:TRUGW13939_09880"/>
<comment type="subcellular location">
    <subcellularLocation>
        <location evidence="2">Cytoplasm</location>
    </subcellularLocation>
</comment>
<dbReference type="PROSITE" id="PS00165">
    <property type="entry name" value="DEHYDRATASE_SER_THR"/>
    <property type="match status" value="1"/>
</dbReference>
<evidence type="ECO:0000313" key="13">
    <source>
        <dbReference type="EMBL" id="QKX62718.1"/>
    </source>
</evidence>
<dbReference type="Gene3D" id="3.40.50.1100">
    <property type="match status" value="2"/>
</dbReference>
<organism evidence="13 14">
    <name type="scientific">Talaromyces rugulosus</name>
    <name type="common">Penicillium rugulosum</name>
    <dbReference type="NCBI Taxonomy" id="121627"/>
    <lineage>
        <taxon>Eukaryota</taxon>
        <taxon>Fungi</taxon>
        <taxon>Dikarya</taxon>
        <taxon>Ascomycota</taxon>
        <taxon>Pezizomycotina</taxon>
        <taxon>Eurotiomycetes</taxon>
        <taxon>Eurotiomycetidae</taxon>
        <taxon>Eurotiales</taxon>
        <taxon>Trichocomaceae</taxon>
        <taxon>Talaromyces</taxon>
        <taxon>Talaromyces sect. Islandici</taxon>
    </lineage>
</organism>
<evidence type="ECO:0000256" key="4">
    <source>
        <dbReference type="ARBA" id="ARBA00010869"/>
    </source>
</evidence>
<dbReference type="GO" id="GO:0006094">
    <property type="term" value="P:gluconeogenesis"/>
    <property type="evidence" value="ECO:0007669"/>
    <property type="project" value="UniProtKB-KW"/>
</dbReference>
<feature type="domain" description="Tryptophan synthase beta chain-like PALP" evidence="12">
    <location>
        <begin position="34"/>
        <end position="349"/>
    </location>
</feature>
<evidence type="ECO:0000256" key="3">
    <source>
        <dbReference type="ARBA" id="ARBA00004742"/>
    </source>
</evidence>
<evidence type="ECO:0000256" key="2">
    <source>
        <dbReference type="ARBA" id="ARBA00004496"/>
    </source>
</evidence>
<dbReference type="AlphaFoldDB" id="A0A7H8R9T7"/>
<evidence type="ECO:0000256" key="1">
    <source>
        <dbReference type="ARBA" id="ARBA00001933"/>
    </source>
</evidence>
<sequence length="448" mass="48248">MDTASFLPLSTESVHKKAPIVRMAGKQQKKPWIETPLVESSVLSRAAGCRVFLKLENLQPGGSFKSRAMGSLILHHINDPANANRDLHFYINSGGNAGLAAVCAARSLDYPCSVVLPMTASRLMVDKLHAAGATQVIQHGDTIAEAGVYMKNAVMKENTPGSGEDVVKIALHPFDHEAIWQGNSSIVDELAYQLPPGNDEESALPVDALVCSVGGGGLMNGLIQGIERRRRRQAQKEDVKDIHILAVETDGTQSMALAMSQKALVTLPAVTSMAVSLACVRVSEKTFEYCITPPPGIAIHSAVLSDADAARGCLRLADDERMLVELACGVCVEATIGDRFKQQQQLKDQSKSSKRKRAPLSDEGYYGDEHDNISKPGRFDGSSTSLIDSAFGSDEEDDATVSPQLSHLKQLIPNLTPESRVVIVVCGGSNVTYGMVSEWRDKLDNGWL</sequence>
<dbReference type="EC" id="4.3.1.17" evidence="5"/>
<comment type="similarity">
    <text evidence="4">Belongs to the serine/threonine dehydratase family.</text>
</comment>
<dbReference type="RefSeq" id="XP_035348892.1">
    <property type="nucleotide sequence ID" value="XM_035492999.1"/>
</dbReference>
<comment type="cofactor">
    <cofactor evidence="1">
        <name>pyridoxal 5'-phosphate</name>
        <dbReference type="ChEBI" id="CHEBI:597326"/>
    </cofactor>
</comment>
<dbReference type="GO" id="GO:0006567">
    <property type="term" value="P:L-threonine catabolic process"/>
    <property type="evidence" value="ECO:0007669"/>
    <property type="project" value="TreeGrafter"/>
</dbReference>
<keyword evidence="7" id="KW-0963">Cytoplasm</keyword>
<dbReference type="GO" id="GO:0003941">
    <property type="term" value="F:L-serine ammonia-lyase activity"/>
    <property type="evidence" value="ECO:0007669"/>
    <property type="project" value="UniProtKB-EC"/>
</dbReference>
<dbReference type="GO" id="GO:0004794">
    <property type="term" value="F:threonine deaminase activity"/>
    <property type="evidence" value="ECO:0007669"/>
    <property type="project" value="TreeGrafter"/>
</dbReference>
<evidence type="ECO:0000313" key="14">
    <source>
        <dbReference type="Proteomes" id="UP000509510"/>
    </source>
</evidence>
<dbReference type="InterPro" id="IPR050147">
    <property type="entry name" value="Ser/Thr_Dehydratase"/>
</dbReference>
<dbReference type="PANTHER" id="PTHR48078:SF4">
    <property type="entry name" value="DEHYDRATASE, PUTATIVE (AFU_ORTHOLOGUE AFUA_4G07810)-RELATED"/>
    <property type="match status" value="1"/>
</dbReference>
<evidence type="ECO:0000256" key="11">
    <source>
        <dbReference type="SAM" id="MobiDB-lite"/>
    </source>
</evidence>
<keyword evidence="6" id="KW-0312">Gluconeogenesis</keyword>
<name>A0A7H8R9T7_TALRU</name>
<dbReference type="Pfam" id="PF00291">
    <property type="entry name" value="PALP"/>
    <property type="match status" value="1"/>
</dbReference>
<evidence type="ECO:0000256" key="8">
    <source>
        <dbReference type="ARBA" id="ARBA00022898"/>
    </source>
</evidence>
<protein>
    <recommendedName>
        <fullName evidence="5">L-serine ammonia-lyase</fullName>
        <ecNumber evidence="5">4.3.1.17</ecNumber>
    </recommendedName>
</protein>
<evidence type="ECO:0000256" key="10">
    <source>
        <dbReference type="ARBA" id="ARBA00049406"/>
    </source>
</evidence>
<keyword evidence="9" id="KW-0456">Lyase</keyword>
<evidence type="ECO:0000256" key="6">
    <source>
        <dbReference type="ARBA" id="ARBA00022432"/>
    </source>
</evidence>
<comment type="pathway">
    <text evidence="3">Carbohydrate biosynthesis; gluconeogenesis.</text>
</comment>
<dbReference type="GO" id="GO:0030170">
    <property type="term" value="F:pyridoxal phosphate binding"/>
    <property type="evidence" value="ECO:0007669"/>
    <property type="project" value="InterPro"/>
</dbReference>
<evidence type="ECO:0000256" key="5">
    <source>
        <dbReference type="ARBA" id="ARBA00012093"/>
    </source>
</evidence>
<reference evidence="14" key="1">
    <citation type="submission" date="2020-06" db="EMBL/GenBank/DDBJ databases">
        <title>A chromosome-scale genome assembly of Talaromyces rugulosus W13939.</title>
        <authorList>
            <person name="Wang B."/>
            <person name="Guo L."/>
            <person name="Ye K."/>
            <person name="Wang L."/>
        </authorList>
    </citation>
    <scope>NUCLEOTIDE SEQUENCE [LARGE SCALE GENOMIC DNA]</scope>
    <source>
        <strain evidence="14">W13939</strain>
    </source>
</reference>
<comment type="catalytic activity">
    <reaction evidence="10">
        <text>L-serine = pyruvate + NH4(+)</text>
        <dbReference type="Rhea" id="RHEA:19169"/>
        <dbReference type="ChEBI" id="CHEBI:15361"/>
        <dbReference type="ChEBI" id="CHEBI:28938"/>
        <dbReference type="ChEBI" id="CHEBI:33384"/>
        <dbReference type="EC" id="4.3.1.17"/>
    </reaction>
</comment>
<dbReference type="InterPro" id="IPR036052">
    <property type="entry name" value="TrpB-like_PALP_sf"/>
</dbReference>
<evidence type="ECO:0000259" key="12">
    <source>
        <dbReference type="Pfam" id="PF00291"/>
    </source>
</evidence>
<dbReference type="GO" id="GO:0005737">
    <property type="term" value="C:cytoplasm"/>
    <property type="evidence" value="ECO:0007669"/>
    <property type="project" value="UniProtKB-SubCell"/>
</dbReference>
<dbReference type="SUPFAM" id="SSF53686">
    <property type="entry name" value="Tryptophan synthase beta subunit-like PLP-dependent enzymes"/>
    <property type="match status" value="1"/>
</dbReference>
<dbReference type="InterPro" id="IPR000634">
    <property type="entry name" value="Ser/Thr_deHydtase_PyrdxlP-BS"/>
</dbReference>
<keyword evidence="14" id="KW-1185">Reference proteome</keyword>
<feature type="region of interest" description="Disordered" evidence="11">
    <location>
        <begin position="342"/>
        <end position="381"/>
    </location>
</feature>
<dbReference type="GO" id="GO:0006565">
    <property type="term" value="P:L-serine catabolic process"/>
    <property type="evidence" value="ECO:0007669"/>
    <property type="project" value="TreeGrafter"/>
</dbReference>
<keyword evidence="8" id="KW-0663">Pyridoxal phosphate</keyword>
<gene>
    <name evidence="13" type="ORF">TRUGW13939_09880</name>
</gene>
<evidence type="ECO:0000256" key="9">
    <source>
        <dbReference type="ARBA" id="ARBA00023239"/>
    </source>
</evidence>
<dbReference type="OrthoDB" id="7773036at2759"/>
<dbReference type="EMBL" id="CP055902">
    <property type="protein sequence ID" value="QKX62718.1"/>
    <property type="molecule type" value="Genomic_DNA"/>
</dbReference>
<dbReference type="PANTHER" id="PTHR48078">
    <property type="entry name" value="THREONINE DEHYDRATASE, MITOCHONDRIAL-RELATED"/>
    <property type="match status" value="1"/>
</dbReference>
<dbReference type="GeneID" id="55997362"/>
<accession>A0A7H8R9T7</accession>
<dbReference type="GO" id="GO:0009097">
    <property type="term" value="P:isoleucine biosynthetic process"/>
    <property type="evidence" value="ECO:0007669"/>
    <property type="project" value="TreeGrafter"/>
</dbReference>
<dbReference type="FunFam" id="3.40.50.1100:FF:000040">
    <property type="entry name" value="L-serine dehydratase, putative"/>
    <property type="match status" value="1"/>
</dbReference>
<dbReference type="Proteomes" id="UP000509510">
    <property type="component" value="Chromosome V"/>
</dbReference>
<evidence type="ECO:0000256" key="7">
    <source>
        <dbReference type="ARBA" id="ARBA00022490"/>
    </source>
</evidence>